<dbReference type="AlphaFoldDB" id="A0A7R8D1G8"/>
<protein>
    <submittedName>
        <fullName evidence="1">(salmon louse) hypothetical protein</fullName>
    </submittedName>
</protein>
<dbReference type="Proteomes" id="UP000675881">
    <property type="component" value="Chromosome 5"/>
</dbReference>
<evidence type="ECO:0000313" key="1">
    <source>
        <dbReference type="EMBL" id="CAF2950462.1"/>
    </source>
</evidence>
<accession>A0A7R8D1G8</accession>
<keyword evidence="2" id="KW-1185">Reference proteome</keyword>
<dbReference type="OrthoDB" id="6107927at2759"/>
<gene>
    <name evidence="1" type="ORF">LSAA_9663</name>
</gene>
<proteinExistence type="predicted"/>
<reference evidence="1" key="1">
    <citation type="submission" date="2021-02" db="EMBL/GenBank/DDBJ databases">
        <authorList>
            <person name="Bekaert M."/>
        </authorList>
    </citation>
    <scope>NUCLEOTIDE SEQUENCE</scope>
    <source>
        <strain evidence="1">IoA-00</strain>
    </source>
</reference>
<organism evidence="1 2">
    <name type="scientific">Lepeophtheirus salmonis</name>
    <name type="common">Salmon louse</name>
    <name type="synonym">Caligus salmonis</name>
    <dbReference type="NCBI Taxonomy" id="72036"/>
    <lineage>
        <taxon>Eukaryota</taxon>
        <taxon>Metazoa</taxon>
        <taxon>Ecdysozoa</taxon>
        <taxon>Arthropoda</taxon>
        <taxon>Crustacea</taxon>
        <taxon>Multicrustacea</taxon>
        <taxon>Hexanauplia</taxon>
        <taxon>Copepoda</taxon>
        <taxon>Siphonostomatoida</taxon>
        <taxon>Caligidae</taxon>
        <taxon>Lepeophtheirus</taxon>
    </lineage>
</organism>
<dbReference type="EMBL" id="HG994584">
    <property type="protein sequence ID" value="CAF2950462.1"/>
    <property type="molecule type" value="Genomic_DNA"/>
</dbReference>
<name>A0A7R8D1G8_LEPSM</name>
<sequence>MVKVSVSTKTGIISFKCRKKYRLLGNKESLCENESSSRKIAFMESEEMETDKVACVKLEYLMRGATIGFIKITQVYEDLKPDMLIKINDEQGNTVRGEGYLSDIAIRKIIILRSNEDCSKDEDDPIRDPIRHISPTSCFDRCHSNISTFETMWTEGICSCNFPNCEKFSSCCLDIYEECHVKAHSGSSSSNSQKASHDHDFYTSLGITLSLLVLAIQSVLIPSSIRKRRSTIDISSATVLDELILHQALKILLGPFLRQRTPIYL</sequence>
<evidence type="ECO:0000313" key="2">
    <source>
        <dbReference type="Proteomes" id="UP000675881"/>
    </source>
</evidence>